<gene>
    <name evidence="1" type="ORF">FB467_2162</name>
</gene>
<sequence length="317" mass="35499">MAHGLYQRSAALEDGEPWQLLRGRHLERCAELLALHPGHAASHQTAAALHDLDLRLHPDMPVHLTAIERVPRSRRVEGVTLHHADSVRNDTVEVDGLRATTIARTIADILRTSTPPHSVAVLDGAVRDRRVTAAEVWSVLRRQVRWRGRPRALEAFALHDPTRETWLESYSFVRFYELGLPLPLPQVEILDEGFHLVARVDGLLEETGTFLEADGAGKYLIPVREQGLSEAESVQLSMTLQQQRHDRLLALGLTGARWTTTEAVQTPEAVVSRIRAAMRAGDPATFRGWLRIGGQVMSLHEACRMRQSPTTPWRQVS</sequence>
<dbReference type="EMBL" id="VFOP01000001">
    <property type="protein sequence ID" value="TQL51029.1"/>
    <property type="molecule type" value="Genomic_DNA"/>
</dbReference>
<dbReference type="Proteomes" id="UP000319516">
    <property type="component" value="Unassembled WGS sequence"/>
</dbReference>
<accession>A0A542YSF7</accession>
<dbReference type="AlphaFoldDB" id="A0A542YSF7"/>
<organism evidence="1 2">
    <name type="scientific">Ornithinicoccus hortensis</name>
    <dbReference type="NCBI Taxonomy" id="82346"/>
    <lineage>
        <taxon>Bacteria</taxon>
        <taxon>Bacillati</taxon>
        <taxon>Actinomycetota</taxon>
        <taxon>Actinomycetes</taxon>
        <taxon>Micrococcales</taxon>
        <taxon>Intrasporangiaceae</taxon>
        <taxon>Ornithinicoccus</taxon>
    </lineage>
</organism>
<evidence type="ECO:0000313" key="2">
    <source>
        <dbReference type="Proteomes" id="UP000319516"/>
    </source>
</evidence>
<reference evidence="1 2" key="1">
    <citation type="submission" date="2019-06" db="EMBL/GenBank/DDBJ databases">
        <title>Sequencing the genomes of 1000 actinobacteria strains.</title>
        <authorList>
            <person name="Klenk H.-P."/>
        </authorList>
    </citation>
    <scope>NUCLEOTIDE SEQUENCE [LARGE SCALE GENOMIC DNA]</scope>
    <source>
        <strain evidence="1 2">DSM 12335</strain>
    </source>
</reference>
<name>A0A542YSF7_9MICO</name>
<comment type="caution">
    <text evidence="1">The sequence shown here is derived from an EMBL/GenBank/DDBJ whole genome shotgun (WGS) entry which is preliminary data.</text>
</comment>
<keyword evidence="2" id="KW-1185">Reference proteome</keyword>
<proteinExistence type="predicted"/>
<protein>
    <submittedName>
        <fullName evidence="1">Uncharacterized protein</fullName>
    </submittedName>
</protein>
<evidence type="ECO:0000313" key="1">
    <source>
        <dbReference type="EMBL" id="TQL51029.1"/>
    </source>
</evidence>